<evidence type="ECO:0000256" key="5">
    <source>
        <dbReference type="ARBA" id="ARBA00022777"/>
    </source>
</evidence>
<accession>A0A1Y1ZDD7</accession>
<evidence type="ECO:0000256" key="4">
    <source>
        <dbReference type="ARBA" id="ARBA00022741"/>
    </source>
</evidence>
<dbReference type="InterPro" id="IPR006282">
    <property type="entry name" value="Thi_PPkinase"/>
</dbReference>
<reference evidence="9 10" key="1">
    <citation type="submission" date="2016-07" db="EMBL/GenBank/DDBJ databases">
        <title>Pervasive Adenine N6-methylation of Active Genes in Fungi.</title>
        <authorList>
            <consortium name="DOE Joint Genome Institute"/>
            <person name="Mondo S.J."/>
            <person name="Dannebaum R.O."/>
            <person name="Kuo R.C."/>
            <person name="Labutti K."/>
            <person name="Haridas S."/>
            <person name="Kuo A."/>
            <person name="Salamov A."/>
            <person name="Ahrendt S.R."/>
            <person name="Lipzen A."/>
            <person name="Sullivan W."/>
            <person name="Andreopoulos W.B."/>
            <person name="Clum A."/>
            <person name="Lindquist E."/>
            <person name="Daum C."/>
            <person name="Ramamoorthy G.K."/>
            <person name="Gryganskyi A."/>
            <person name="Culley D."/>
            <person name="Magnuson J.K."/>
            <person name="James T.Y."/>
            <person name="O'Malley M.A."/>
            <person name="Stajich J.E."/>
            <person name="Spatafora J.W."/>
            <person name="Visel A."/>
            <person name="Grigoriev I.V."/>
        </authorList>
    </citation>
    <scope>NUCLEOTIDE SEQUENCE [LARGE SCALE GENOMIC DNA]</scope>
    <source>
        <strain evidence="9 10">CBS 931.73</strain>
    </source>
</reference>
<dbReference type="Gene3D" id="3.40.50.10240">
    <property type="entry name" value="Thiamin pyrophosphokinase, catalytic domain"/>
    <property type="match status" value="1"/>
</dbReference>
<dbReference type="SUPFAM" id="SSF63999">
    <property type="entry name" value="Thiamin pyrophosphokinase, catalytic domain"/>
    <property type="match status" value="1"/>
</dbReference>
<feature type="domain" description="Thiamin pyrophosphokinase thiamin-binding" evidence="8">
    <location>
        <begin position="171"/>
        <end position="237"/>
    </location>
</feature>
<dbReference type="GO" id="GO:0016301">
    <property type="term" value="F:kinase activity"/>
    <property type="evidence" value="ECO:0007669"/>
    <property type="project" value="UniProtKB-UniRule"/>
</dbReference>
<dbReference type="GO" id="GO:0030975">
    <property type="term" value="F:thiamine binding"/>
    <property type="evidence" value="ECO:0007669"/>
    <property type="project" value="UniProtKB-UniRule"/>
</dbReference>
<organism evidence="9 10">
    <name type="scientific">Basidiobolus meristosporus CBS 931.73</name>
    <dbReference type="NCBI Taxonomy" id="1314790"/>
    <lineage>
        <taxon>Eukaryota</taxon>
        <taxon>Fungi</taxon>
        <taxon>Fungi incertae sedis</taxon>
        <taxon>Zoopagomycota</taxon>
        <taxon>Entomophthoromycotina</taxon>
        <taxon>Basidiobolomycetes</taxon>
        <taxon>Basidiobolales</taxon>
        <taxon>Basidiobolaceae</taxon>
        <taxon>Basidiobolus</taxon>
    </lineage>
</organism>
<keyword evidence="4 7" id="KW-0547">Nucleotide-binding</keyword>
<keyword evidence="3 7" id="KW-0808">Transferase</keyword>
<dbReference type="GO" id="GO:0004788">
    <property type="term" value="F:thiamine diphosphokinase activity"/>
    <property type="evidence" value="ECO:0007669"/>
    <property type="project" value="UniProtKB-UniRule"/>
</dbReference>
<evidence type="ECO:0000256" key="1">
    <source>
        <dbReference type="ARBA" id="ARBA00005078"/>
    </source>
</evidence>
<evidence type="ECO:0000259" key="8">
    <source>
        <dbReference type="SMART" id="SM00983"/>
    </source>
</evidence>
<keyword evidence="5 7" id="KW-0418">Kinase</keyword>
<comment type="pathway">
    <text evidence="1 7">Cofactor biosynthesis; thiamine diphosphate biosynthesis; thiamine diphosphate from thiamine: step 1/1.</text>
</comment>
<dbReference type="SMART" id="SM00983">
    <property type="entry name" value="TPK_B1_binding"/>
    <property type="match status" value="1"/>
</dbReference>
<dbReference type="InterPro" id="IPR016966">
    <property type="entry name" value="Thiamin_pyrophosphokinase_euk"/>
</dbReference>
<dbReference type="EC" id="2.7.6.2" evidence="7"/>
<evidence type="ECO:0000256" key="3">
    <source>
        <dbReference type="ARBA" id="ARBA00022679"/>
    </source>
</evidence>
<dbReference type="InterPro" id="IPR036759">
    <property type="entry name" value="TPK_catalytic_sf"/>
</dbReference>
<gene>
    <name evidence="9" type="ORF">K493DRAFT_272849</name>
</gene>
<comment type="catalytic activity">
    <reaction evidence="7">
        <text>thiamine + ATP = thiamine diphosphate + AMP + H(+)</text>
        <dbReference type="Rhea" id="RHEA:11576"/>
        <dbReference type="ChEBI" id="CHEBI:15378"/>
        <dbReference type="ChEBI" id="CHEBI:18385"/>
        <dbReference type="ChEBI" id="CHEBI:30616"/>
        <dbReference type="ChEBI" id="CHEBI:58937"/>
        <dbReference type="ChEBI" id="CHEBI:456215"/>
    </reaction>
</comment>
<dbReference type="PANTHER" id="PTHR13622:SF8">
    <property type="entry name" value="THIAMIN PYROPHOSPHOKINASE 1"/>
    <property type="match status" value="1"/>
</dbReference>
<dbReference type="PIRSF" id="PIRSF031057">
    <property type="entry name" value="Thiamin_pyrophosphokinase"/>
    <property type="match status" value="1"/>
</dbReference>
<evidence type="ECO:0000256" key="7">
    <source>
        <dbReference type="PIRNR" id="PIRNR031057"/>
    </source>
</evidence>
<dbReference type="AlphaFoldDB" id="A0A1Y1ZDD7"/>
<dbReference type="SUPFAM" id="SSF63862">
    <property type="entry name" value="Thiamin pyrophosphokinase, substrate-binding domain"/>
    <property type="match status" value="1"/>
</dbReference>
<dbReference type="GO" id="GO:0006772">
    <property type="term" value="P:thiamine metabolic process"/>
    <property type="evidence" value="ECO:0007669"/>
    <property type="project" value="InterPro"/>
</dbReference>
<dbReference type="PANTHER" id="PTHR13622">
    <property type="entry name" value="THIAMIN PYROPHOSPHOKINASE"/>
    <property type="match status" value="1"/>
</dbReference>
<dbReference type="InterPro" id="IPR007371">
    <property type="entry name" value="TPK_catalytic"/>
</dbReference>
<dbReference type="Gene3D" id="2.60.120.320">
    <property type="entry name" value="Thiamin pyrophosphokinase, thiamin-binding domain"/>
    <property type="match status" value="1"/>
</dbReference>
<dbReference type="UniPathway" id="UPA00060">
    <property type="reaction ID" value="UER00597"/>
</dbReference>
<dbReference type="NCBIfam" id="TIGR01378">
    <property type="entry name" value="thi_PPkinase"/>
    <property type="match status" value="1"/>
</dbReference>
<dbReference type="GO" id="GO:0009229">
    <property type="term" value="P:thiamine diphosphate biosynthetic process"/>
    <property type="evidence" value="ECO:0007669"/>
    <property type="project" value="UniProtKB-UniRule"/>
</dbReference>
<dbReference type="CDD" id="cd07995">
    <property type="entry name" value="TPK"/>
    <property type="match status" value="1"/>
</dbReference>
<evidence type="ECO:0000256" key="2">
    <source>
        <dbReference type="ARBA" id="ARBA00006785"/>
    </source>
</evidence>
<keyword evidence="6 7" id="KW-0067">ATP-binding</keyword>
<dbReference type="GO" id="GO:0005524">
    <property type="term" value="F:ATP binding"/>
    <property type="evidence" value="ECO:0007669"/>
    <property type="project" value="UniProtKB-UniRule"/>
</dbReference>
<dbReference type="FunFam" id="3.40.50.10240:FF:000006">
    <property type="entry name" value="Thiamin pyrophosphokinase 1"/>
    <property type="match status" value="1"/>
</dbReference>
<keyword evidence="10" id="KW-1185">Reference proteome</keyword>
<dbReference type="Pfam" id="PF04263">
    <property type="entry name" value="TPK_catalytic"/>
    <property type="match status" value="1"/>
</dbReference>
<dbReference type="InterPro" id="IPR036371">
    <property type="entry name" value="TPK_B1-bd_sf"/>
</dbReference>
<dbReference type="EMBL" id="MCFE01000002">
    <property type="protein sequence ID" value="ORY08261.1"/>
    <property type="molecule type" value="Genomic_DNA"/>
</dbReference>
<proteinExistence type="inferred from homology"/>
<evidence type="ECO:0000313" key="9">
    <source>
        <dbReference type="EMBL" id="ORY08261.1"/>
    </source>
</evidence>
<comment type="caution">
    <text evidence="9">The sequence shown here is derived from an EMBL/GenBank/DDBJ whole genome shotgun (WGS) entry which is preliminary data.</text>
</comment>
<dbReference type="OrthoDB" id="25149at2759"/>
<protein>
    <recommendedName>
        <fullName evidence="7">Thiamine pyrophosphokinase</fullName>
        <ecNumber evidence="7">2.7.6.2</ecNumber>
    </recommendedName>
</protein>
<dbReference type="STRING" id="1314790.A0A1Y1ZDD7"/>
<dbReference type="FunFam" id="2.60.120.320:FF:000001">
    <property type="entry name" value="Thiamine pyrophosphokinase"/>
    <property type="match status" value="1"/>
</dbReference>
<dbReference type="InParanoid" id="A0A1Y1ZDD7"/>
<dbReference type="Pfam" id="PF04265">
    <property type="entry name" value="TPK_B1_binding"/>
    <property type="match status" value="1"/>
</dbReference>
<evidence type="ECO:0000256" key="6">
    <source>
        <dbReference type="ARBA" id="ARBA00022840"/>
    </source>
</evidence>
<dbReference type="InterPro" id="IPR007373">
    <property type="entry name" value="Thiamin_PyroPKinase_B1-bd"/>
</dbReference>
<comment type="similarity">
    <text evidence="2 7">Belongs to the thiamine pyrophosphokinase family.</text>
</comment>
<evidence type="ECO:0000313" key="10">
    <source>
        <dbReference type="Proteomes" id="UP000193498"/>
    </source>
</evidence>
<sequence length="249" mass="28279">MTETITHKSPLCNELPPFAVVVLNQPIPHKNTIFKHIWKRASIRLCADGGTNRLHDAFSGTEDLEKYIPDYVVGDFDSIRPEVKEFYEKKGVTIKKVEDQYSTDFTKCVNIVRERELERPNETPYDIVGMGAIGGRFDQTMSSIQMLHMLKDERKVYLISDDSSTFLLDKGKHEIICNREIEGPTCGLLPIGFEKTVLTTEGLRWNLDQTVTEFGGLVSTSNIIDSHIIKVETNKPVVWTIELKSTDSE</sequence>
<dbReference type="Proteomes" id="UP000193498">
    <property type="component" value="Unassembled WGS sequence"/>
</dbReference>
<name>A0A1Y1ZDD7_9FUNG</name>